<gene>
    <name evidence="2" type="ORF">TRIUR3_27531</name>
</gene>
<dbReference type="STRING" id="4572.M7ZW12"/>
<feature type="compositionally biased region" description="Basic residues" evidence="1">
    <location>
        <begin position="191"/>
        <end position="200"/>
    </location>
</feature>
<dbReference type="AlphaFoldDB" id="M7ZW12"/>
<protein>
    <recommendedName>
        <fullName evidence="3">CCT domain-containing protein</fullName>
    </recommendedName>
</protein>
<sequence>MASGGGGGRRRGSRRAKGKKKKKTKYLSLSRHLAKTVEVHRPAESLSVEDSLPPPSALPSPSAEEAVETPEEACGHEQQQLEPFALHPEAPSTLFAAAPSLTDILGVSSPSFSGGGEGGSPSCTPSPDASPGTAGGEEEDLARRALRGNCDDHHLILVLVGREHGRRLRAVAAAQAGLRRDPGRLGGPRVPLHRRHRGPRHAQAGARFCKPETPLVFSESEGRCALVNPDTGVCCARSPLLKLDYDEILAAWAGRGSLYIGGTAGHVTPKLELDSEVFVDVAPPPQAATWSSPEVSGRAERVRRYKEKRHARLFSKRIRYEERSFESLRNNHMGWAESPSGNREQLIGKRFFESLPNAHMGRAESSFGNREQLVEKRFFESLPNDHLGWAESPPRNREQLVEERFYESLPNERASSPTITWVG</sequence>
<feature type="region of interest" description="Disordered" evidence="1">
    <location>
        <begin position="108"/>
        <end position="138"/>
    </location>
</feature>
<evidence type="ECO:0000256" key="1">
    <source>
        <dbReference type="SAM" id="MobiDB-lite"/>
    </source>
</evidence>
<dbReference type="EMBL" id="KD064212">
    <property type="protein sequence ID" value="EMS63836.1"/>
    <property type="molecule type" value="Genomic_DNA"/>
</dbReference>
<accession>M7ZW12</accession>
<dbReference type="eggNOG" id="KOG1601">
    <property type="taxonomic scope" value="Eukaryota"/>
</dbReference>
<organism evidence="2">
    <name type="scientific">Triticum urartu</name>
    <name type="common">Red wild einkorn</name>
    <name type="synonym">Crithodium urartu</name>
    <dbReference type="NCBI Taxonomy" id="4572"/>
    <lineage>
        <taxon>Eukaryota</taxon>
        <taxon>Viridiplantae</taxon>
        <taxon>Streptophyta</taxon>
        <taxon>Embryophyta</taxon>
        <taxon>Tracheophyta</taxon>
        <taxon>Spermatophyta</taxon>
        <taxon>Magnoliopsida</taxon>
        <taxon>Liliopsida</taxon>
        <taxon>Poales</taxon>
        <taxon>Poaceae</taxon>
        <taxon>BOP clade</taxon>
        <taxon>Pooideae</taxon>
        <taxon>Triticodae</taxon>
        <taxon>Triticeae</taxon>
        <taxon>Triticinae</taxon>
        <taxon>Triticum</taxon>
    </lineage>
</organism>
<dbReference type="InterPro" id="IPR052453">
    <property type="entry name" value="CONSTANS-like_ZF"/>
</dbReference>
<feature type="region of interest" description="Disordered" evidence="1">
    <location>
        <begin position="179"/>
        <end position="204"/>
    </location>
</feature>
<dbReference type="PANTHER" id="PTHR31874:SF25">
    <property type="entry name" value="CCT MOTIF FAMILY PROTEIN"/>
    <property type="match status" value="1"/>
</dbReference>
<dbReference type="GO" id="GO:0006355">
    <property type="term" value="P:regulation of DNA-templated transcription"/>
    <property type="evidence" value="ECO:0007669"/>
    <property type="project" value="TreeGrafter"/>
</dbReference>
<evidence type="ECO:0000313" key="2">
    <source>
        <dbReference type="EMBL" id="EMS63836.1"/>
    </source>
</evidence>
<reference evidence="2" key="1">
    <citation type="journal article" date="2013" name="Nature">
        <title>Draft genome of the wheat A-genome progenitor Triticum urartu.</title>
        <authorList>
            <person name="Ling H.Q."/>
            <person name="Zhao S."/>
            <person name="Liu D."/>
            <person name="Wang J."/>
            <person name="Sun H."/>
            <person name="Zhang C."/>
            <person name="Fan H."/>
            <person name="Li D."/>
            <person name="Dong L."/>
            <person name="Tao Y."/>
            <person name="Gao C."/>
            <person name="Wu H."/>
            <person name="Li Y."/>
            <person name="Cui Y."/>
            <person name="Guo X."/>
            <person name="Zheng S."/>
            <person name="Wang B."/>
            <person name="Yu K."/>
            <person name="Liang Q."/>
            <person name="Yang W."/>
            <person name="Lou X."/>
            <person name="Chen J."/>
            <person name="Feng M."/>
            <person name="Jian J."/>
            <person name="Zhang X."/>
            <person name="Luo G."/>
            <person name="Jiang Y."/>
            <person name="Liu J."/>
            <person name="Wang Z."/>
            <person name="Sha Y."/>
            <person name="Zhang B."/>
            <person name="Wu H."/>
            <person name="Tang D."/>
            <person name="Shen Q."/>
            <person name="Xue P."/>
            <person name="Zou S."/>
            <person name="Wang X."/>
            <person name="Liu X."/>
            <person name="Wang F."/>
            <person name="Yang Y."/>
            <person name="An X."/>
            <person name="Dong Z."/>
            <person name="Zhang K."/>
            <person name="Zhang X."/>
            <person name="Luo M.C."/>
            <person name="Dvorak J."/>
            <person name="Tong Y."/>
            <person name="Wang J."/>
            <person name="Yang H."/>
            <person name="Li Z."/>
            <person name="Wang D."/>
            <person name="Zhang A."/>
            <person name="Wang J."/>
        </authorList>
    </citation>
    <scope>NUCLEOTIDE SEQUENCE</scope>
</reference>
<feature type="compositionally biased region" description="Basic residues" evidence="1">
    <location>
        <begin position="8"/>
        <end position="25"/>
    </location>
</feature>
<dbReference type="PANTHER" id="PTHR31874">
    <property type="entry name" value="CCT MOTIF FAMILY PROTEIN, EXPRESSED"/>
    <property type="match status" value="1"/>
</dbReference>
<name>M7ZW12_TRIUA</name>
<dbReference type="GO" id="GO:0005634">
    <property type="term" value="C:nucleus"/>
    <property type="evidence" value="ECO:0007669"/>
    <property type="project" value="TreeGrafter"/>
</dbReference>
<proteinExistence type="predicted"/>
<evidence type="ECO:0008006" key="3">
    <source>
        <dbReference type="Google" id="ProtNLM"/>
    </source>
</evidence>
<feature type="region of interest" description="Disordered" evidence="1">
    <location>
        <begin position="1"/>
        <end position="77"/>
    </location>
</feature>